<gene>
    <name evidence="8" type="ORF">Kpol_1064p45</name>
</gene>
<evidence type="ECO:0000256" key="3">
    <source>
        <dbReference type="ARBA" id="ARBA00022679"/>
    </source>
</evidence>
<dbReference type="Gene3D" id="3.30.230.10">
    <property type="match status" value="1"/>
</dbReference>
<evidence type="ECO:0000256" key="5">
    <source>
        <dbReference type="ARBA" id="ARBA00022777"/>
    </source>
</evidence>
<keyword evidence="6" id="KW-0067">ATP-binding</keyword>
<dbReference type="EMBL" id="DS480422">
    <property type="protein sequence ID" value="EDO16564.1"/>
    <property type="molecule type" value="Genomic_DNA"/>
</dbReference>
<evidence type="ECO:0000256" key="4">
    <source>
        <dbReference type="ARBA" id="ARBA00022741"/>
    </source>
</evidence>
<evidence type="ECO:0000313" key="9">
    <source>
        <dbReference type="Proteomes" id="UP000000267"/>
    </source>
</evidence>
<dbReference type="InterPro" id="IPR035102">
    <property type="entry name" value="Phosphomevalonate_kinase"/>
</dbReference>
<dbReference type="GeneID" id="5544700"/>
<dbReference type="GO" id="GO:0031388">
    <property type="term" value="P:organic acid phosphorylation"/>
    <property type="evidence" value="ECO:0007669"/>
    <property type="project" value="EnsemblFungi"/>
</dbReference>
<keyword evidence="9" id="KW-1185">Reference proteome</keyword>
<dbReference type="PANTHER" id="PTHR31814:SF2">
    <property type="entry name" value="PHOSPHOMEVALONATE KINASE"/>
    <property type="match status" value="1"/>
</dbReference>
<dbReference type="GO" id="GO:0005777">
    <property type="term" value="C:peroxisome"/>
    <property type="evidence" value="ECO:0007669"/>
    <property type="project" value="TreeGrafter"/>
</dbReference>
<evidence type="ECO:0000259" key="7">
    <source>
        <dbReference type="Pfam" id="PF00288"/>
    </source>
</evidence>
<reference evidence="8 9" key="1">
    <citation type="journal article" date="2007" name="Proc. Natl. Acad. Sci. U.S.A.">
        <title>Independent sorting-out of thousands of duplicated gene pairs in two yeast species descended from a whole-genome duplication.</title>
        <authorList>
            <person name="Scannell D.R."/>
            <person name="Frank A.C."/>
            <person name="Conant G.C."/>
            <person name="Byrne K.P."/>
            <person name="Woolfit M."/>
            <person name="Wolfe K.H."/>
        </authorList>
    </citation>
    <scope>NUCLEOTIDE SEQUENCE [LARGE SCALE GENOMIC DNA]</scope>
    <source>
        <strain evidence="9">ATCC 22028 / DSM 70294 / BCRC 21397 / CBS 2163 / NBRC 10782 / NRRL Y-8283 / UCD 57-17</strain>
    </source>
</reference>
<dbReference type="GO" id="GO:0005524">
    <property type="term" value="F:ATP binding"/>
    <property type="evidence" value="ECO:0007669"/>
    <property type="project" value="UniProtKB-KW"/>
</dbReference>
<dbReference type="PANTHER" id="PTHR31814">
    <property type="match status" value="1"/>
</dbReference>
<sequence>SDSGYHSQNNSFVKRNEYKQFNFHTSSITKVPKTGLGSSAGLVTVVTTCLVSVFKTSLDVNSSEDLTVIHNLSQIAHCQAQGKVGSGFDVAAATFGSIIYQRFDPALITGLPESSLANKDLYQESLAVLVNNTDWKIKNDRVSLPQDLRLFMGDVNSGSETTKLVAKVNEWYNSNLPESLEVYHKIDEGNLKFIEGMKELNRLSKENSDYYAGLLKDLSSGNDFSKYPELLKIKKAVEQIRSNFRRVTKESGADIEPQVQTELLDKCLNIKGVLTGMVPGAGGYDAISLITTKDTNIIESTKDNKDFANVTWLDLRQADIGIKEENPIHYTNLV</sequence>
<dbReference type="eggNOG" id="KOG4519">
    <property type="taxonomic scope" value="Eukaryota"/>
</dbReference>
<dbReference type="Pfam" id="PF00288">
    <property type="entry name" value="GHMP_kinases_N"/>
    <property type="match status" value="1"/>
</dbReference>
<evidence type="ECO:0000256" key="2">
    <source>
        <dbReference type="ARBA" id="ARBA00012958"/>
    </source>
</evidence>
<dbReference type="InterPro" id="IPR006204">
    <property type="entry name" value="GHMP_kinase_N_dom"/>
</dbReference>
<keyword evidence="5" id="KW-0418">Kinase</keyword>
<evidence type="ECO:0000313" key="8">
    <source>
        <dbReference type="EMBL" id="EDO16564.1"/>
    </source>
</evidence>
<dbReference type="OMA" id="DSKWEFR"/>
<keyword evidence="3" id="KW-0808">Transferase</keyword>
<accession>A7TMH0</accession>
<dbReference type="OrthoDB" id="10262935at2759"/>
<proteinExistence type="predicted"/>
<dbReference type="STRING" id="436907.A7TMH0"/>
<name>A7TMH0_VANPO</name>
<feature type="non-terminal residue" evidence="8">
    <location>
        <position position="1"/>
    </location>
</feature>
<organism evidence="9">
    <name type="scientific">Vanderwaltozyma polyspora (strain ATCC 22028 / DSM 70294 / BCRC 21397 / CBS 2163 / NBRC 10782 / NRRL Y-8283 / UCD 57-17)</name>
    <name type="common">Kluyveromyces polysporus</name>
    <dbReference type="NCBI Taxonomy" id="436907"/>
    <lineage>
        <taxon>Eukaryota</taxon>
        <taxon>Fungi</taxon>
        <taxon>Dikarya</taxon>
        <taxon>Ascomycota</taxon>
        <taxon>Saccharomycotina</taxon>
        <taxon>Saccharomycetes</taxon>
        <taxon>Saccharomycetales</taxon>
        <taxon>Saccharomycetaceae</taxon>
        <taxon>Vanderwaltozyma</taxon>
    </lineage>
</organism>
<dbReference type="RefSeq" id="XP_001644422.1">
    <property type="nucleotide sequence ID" value="XM_001644372.1"/>
</dbReference>
<dbReference type="GO" id="GO:0004631">
    <property type="term" value="F:phosphomevalonate kinase activity"/>
    <property type="evidence" value="ECO:0007669"/>
    <property type="project" value="UniProtKB-EC"/>
</dbReference>
<dbReference type="SUPFAM" id="SSF54211">
    <property type="entry name" value="Ribosomal protein S5 domain 2-like"/>
    <property type="match status" value="1"/>
</dbReference>
<dbReference type="InterPro" id="IPR014721">
    <property type="entry name" value="Ribsml_uS5_D2-typ_fold_subgr"/>
</dbReference>
<dbReference type="AlphaFoldDB" id="A7TMH0"/>
<dbReference type="GO" id="GO:0006696">
    <property type="term" value="P:ergosterol biosynthetic process"/>
    <property type="evidence" value="ECO:0007669"/>
    <property type="project" value="EnsemblFungi"/>
</dbReference>
<dbReference type="InParanoid" id="A7TMH0"/>
<dbReference type="HOGENOM" id="CLU_022059_0_0_1"/>
<evidence type="ECO:0000256" key="1">
    <source>
        <dbReference type="ARBA" id="ARBA00005017"/>
    </source>
</evidence>
<feature type="domain" description="GHMP kinase N-terminal" evidence="7">
    <location>
        <begin position="21"/>
        <end position="96"/>
    </location>
</feature>
<comment type="pathway">
    <text evidence="1">Isoprenoid biosynthesis; isopentenyl diphosphate biosynthesis via mevalonate pathway; isopentenyl diphosphate from (R)-mevalonate: step 2/3.</text>
</comment>
<dbReference type="Proteomes" id="UP000000267">
    <property type="component" value="Unassembled WGS sequence"/>
</dbReference>
<dbReference type="InterPro" id="IPR020568">
    <property type="entry name" value="Ribosomal_Su5_D2-typ_SF"/>
</dbReference>
<evidence type="ECO:0000256" key="6">
    <source>
        <dbReference type="ARBA" id="ARBA00022840"/>
    </source>
</evidence>
<dbReference type="FunCoup" id="A7TMH0">
    <property type="interactions" value="134"/>
</dbReference>
<keyword evidence="4" id="KW-0547">Nucleotide-binding</keyword>
<dbReference type="GO" id="GO:0019287">
    <property type="term" value="P:isopentenyl diphosphate biosynthetic process, mevalonate pathway"/>
    <property type="evidence" value="ECO:0007669"/>
    <property type="project" value="EnsemblFungi"/>
</dbReference>
<dbReference type="EC" id="2.7.4.2" evidence="2"/>
<protein>
    <recommendedName>
        <fullName evidence="2">phosphomevalonate kinase</fullName>
        <ecNumber evidence="2">2.7.4.2</ecNumber>
    </recommendedName>
</protein>
<dbReference type="GO" id="GO:0010142">
    <property type="term" value="P:farnesyl diphosphate biosynthetic process, mevalonate pathway"/>
    <property type="evidence" value="ECO:0007669"/>
    <property type="project" value="EnsemblFungi"/>
</dbReference>